<sequence length="279" mass="28971">MRRHAAAAVLAVVLGATGCAAGASDAGAGFDEAAFEDRWTAAEQGGLDYQLGGASDVGDDVTVVVRDREAPPAGVVLDVCYVNAFQTQPGELEWWSREHPELLLRDAAGDPVADPAWPDERILDSSTPSSRAAIAEIVGEWIDGCARAGFEAVELDNLDAWTRVDGLSQAGTLALASMLVDRAHAAGLAAAQKNALEAGQAGAAAGFDLVITEECARFDECGAYGALHDRHLAVEYAGALPDGATFAAVCDRPGQPPLMVLRDAGLAPRGDPAHILERC</sequence>
<dbReference type="RefSeq" id="WP_343917848.1">
    <property type="nucleotide sequence ID" value="NZ_BAAAKK010000001.1"/>
</dbReference>
<dbReference type="InterPro" id="IPR004352">
    <property type="entry name" value="GH114_TIM-barrel"/>
</dbReference>
<dbReference type="Proteomes" id="UP001501266">
    <property type="component" value="Unassembled WGS sequence"/>
</dbReference>
<reference evidence="4" key="1">
    <citation type="journal article" date="2019" name="Int. J. Syst. Evol. Microbiol.">
        <title>The Global Catalogue of Microorganisms (GCM) 10K type strain sequencing project: providing services to taxonomists for standard genome sequencing and annotation.</title>
        <authorList>
            <consortium name="The Broad Institute Genomics Platform"/>
            <consortium name="The Broad Institute Genome Sequencing Center for Infectious Disease"/>
            <person name="Wu L."/>
            <person name="Ma J."/>
        </authorList>
    </citation>
    <scope>NUCLEOTIDE SEQUENCE [LARGE SCALE GENOMIC DNA]</scope>
    <source>
        <strain evidence="4">JCM 12398</strain>
    </source>
</reference>
<evidence type="ECO:0000256" key="1">
    <source>
        <dbReference type="SAM" id="SignalP"/>
    </source>
</evidence>
<evidence type="ECO:0000259" key="2">
    <source>
        <dbReference type="Pfam" id="PF03537"/>
    </source>
</evidence>
<feature type="signal peptide" evidence="1">
    <location>
        <begin position="1"/>
        <end position="22"/>
    </location>
</feature>
<proteinExistence type="predicted"/>
<evidence type="ECO:0000313" key="3">
    <source>
        <dbReference type="EMBL" id="GAA1417991.1"/>
    </source>
</evidence>
<dbReference type="InterPro" id="IPR017853">
    <property type="entry name" value="GH"/>
</dbReference>
<dbReference type="SUPFAM" id="SSF51445">
    <property type="entry name" value="(Trans)glycosidases"/>
    <property type="match status" value="1"/>
</dbReference>
<dbReference type="PROSITE" id="PS51257">
    <property type="entry name" value="PROKAR_LIPOPROTEIN"/>
    <property type="match status" value="1"/>
</dbReference>
<name>A0ABP4JDN9_9MICO</name>
<dbReference type="PANTHER" id="PTHR35273:SF2">
    <property type="entry name" value="ALPHA-GALACTOSIDASE"/>
    <property type="match status" value="1"/>
</dbReference>
<keyword evidence="4" id="KW-1185">Reference proteome</keyword>
<dbReference type="PANTHER" id="PTHR35273">
    <property type="entry name" value="ALPHA-1,4 POLYGALACTOSAMINIDASE, PUTATIVE (AFU_ORTHOLOGUE AFUA_3G07890)-RELATED"/>
    <property type="match status" value="1"/>
</dbReference>
<feature type="chain" id="PRO_5047280214" evidence="1">
    <location>
        <begin position="23"/>
        <end position="279"/>
    </location>
</feature>
<dbReference type="Pfam" id="PF03537">
    <property type="entry name" value="Glyco_hydro_114"/>
    <property type="match status" value="1"/>
</dbReference>
<protein>
    <submittedName>
        <fullName evidence="3">Endo alpha-1,4 polygalactosaminidase</fullName>
    </submittedName>
</protein>
<comment type="caution">
    <text evidence="3">The sequence shown here is derived from an EMBL/GenBank/DDBJ whole genome shotgun (WGS) entry which is preliminary data.</text>
</comment>
<accession>A0ABP4JDN9</accession>
<keyword evidence="1" id="KW-0732">Signal</keyword>
<organism evidence="3 4">
    <name type="scientific">Agrococcus citreus</name>
    <dbReference type="NCBI Taxonomy" id="84643"/>
    <lineage>
        <taxon>Bacteria</taxon>
        <taxon>Bacillati</taxon>
        <taxon>Actinomycetota</taxon>
        <taxon>Actinomycetes</taxon>
        <taxon>Micrococcales</taxon>
        <taxon>Microbacteriaceae</taxon>
        <taxon>Agrococcus</taxon>
    </lineage>
</organism>
<dbReference type="Gene3D" id="3.20.20.70">
    <property type="entry name" value="Aldolase class I"/>
    <property type="match status" value="1"/>
</dbReference>
<evidence type="ECO:0000313" key="4">
    <source>
        <dbReference type="Proteomes" id="UP001501266"/>
    </source>
</evidence>
<gene>
    <name evidence="3" type="ORF">GCM10009640_03030</name>
</gene>
<feature type="domain" description="Glycoside-hydrolase family GH114 TIM-barrel" evidence="2">
    <location>
        <begin position="48"/>
        <end position="254"/>
    </location>
</feature>
<dbReference type="InterPro" id="IPR013785">
    <property type="entry name" value="Aldolase_TIM"/>
</dbReference>
<dbReference type="EMBL" id="BAAAKK010000001">
    <property type="protein sequence ID" value="GAA1417991.1"/>
    <property type="molecule type" value="Genomic_DNA"/>
</dbReference>